<feature type="chain" id="PRO_5035895068" description="ribonuclease T1" evidence="10">
    <location>
        <begin position="20"/>
        <end position="155"/>
    </location>
</feature>
<dbReference type="EMBL" id="NMPR01000004">
    <property type="protein sequence ID" value="KAA8636339.1"/>
    <property type="molecule type" value="Genomic_DNA"/>
</dbReference>
<keyword evidence="3" id="KW-0540">Nuclease</keyword>
<dbReference type="VEuPathDB" id="FungiDB:SMAC_02723"/>
<dbReference type="InterPro" id="IPR016191">
    <property type="entry name" value="Ribonuclease/ribotoxin"/>
</dbReference>
<evidence type="ECO:0000256" key="8">
    <source>
        <dbReference type="ARBA" id="ARBA00023239"/>
    </source>
</evidence>
<dbReference type="GO" id="GO:0016787">
    <property type="term" value="F:hydrolase activity"/>
    <property type="evidence" value="ECO:0007669"/>
    <property type="project" value="UniProtKB-KW"/>
</dbReference>
<dbReference type="OMA" id="ACAYTCG"/>
<evidence type="ECO:0000256" key="10">
    <source>
        <dbReference type="SAM" id="SignalP"/>
    </source>
</evidence>
<evidence type="ECO:0000256" key="2">
    <source>
        <dbReference type="ARBA" id="ARBA00012549"/>
    </source>
</evidence>
<dbReference type="InterPro" id="IPR000026">
    <property type="entry name" value="N1-like"/>
</dbReference>
<sequence length="155" mass="16061">MVQLLSAFVSLLSVVAVSGAAIPAAAPAPAPEAIVDIAVETVETTGDFTAQACQYTCGTVCYTSSAVTAALNKGYGYYKAGTTVGSNSYPHQYNNYEGFSFPTAKPWYEFPILSSGSVYTGGSPGADRVIFDSKGNLDMLITHTGASGNNFVACK</sequence>
<dbReference type="AlphaFoldDB" id="A0A8S9A2Z7"/>
<dbReference type="InterPro" id="IPR048269">
    <property type="entry name" value="RNase_U2"/>
</dbReference>
<feature type="signal peptide" evidence="10">
    <location>
        <begin position="1"/>
        <end position="19"/>
    </location>
</feature>
<evidence type="ECO:0000256" key="3">
    <source>
        <dbReference type="ARBA" id="ARBA00022722"/>
    </source>
</evidence>
<evidence type="ECO:0000313" key="11">
    <source>
        <dbReference type="EMBL" id="KAA8636339.1"/>
    </source>
</evidence>
<dbReference type="CDD" id="cd00606">
    <property type="entry name" value="fungal_RNase"/>
    <property type="match status" value="1"/>
</dbReference>
<evidence type="ECO:0000256" key="9">
    <source>
        <dbReference type="ARBA" id="ARBA00034015"/>
    </source>
</evidence>
<comment type="catalytic activity">
    <reaction evidence="9">
        <text>[RNA] containing guanosine + H2O = an [RNA fragment]-3'-guanosine-3'-phosphate + a 5'-hydroxy-ribonucleotide-3'-[RNA fragment].</text>
        <dbReference type="EC" id="4.6.1.24"/>
    </reaction>
</comment>
<dbReference type="GO" id="GO:0046589">
    <property type="term" value="F:ribonuclease T1 activity"/>
    <property type="evidence" value="ECO:0007669"/>
    <property type="project" value="UniProtKB-EC"/>
</dbReference>
<dbReference type="GO" id="GO:0003723">
    <property type="term" value="F:RNA binding"/>
    <property type="evidence" value="ECO:0007669"/>
    <property type="project" value="InterPro"/>
</dbReference>
<gene>
    <name evidence="11" type="ORF">SMACR_02723</name>
</gene>
<dbReference type="Proteomes" id="UP000433876">
    <property type="component" value="Unassembled WGS sequence"/>
</dbReference>
<organism evidence="11 12">
    <name type="scientific">Sordaria macrospora</name>
    <dbReference type="NCBI Taxonomy" id="5147"/>
    <lineage>
        <taxon>Eukaryota</taxon>
        <taxon>Fungi</taxon>
        <taxon>Dikarya</taxon>
        <taxon>Ascomycota</taxon>
        <taxon>Pezizomycotina</taxon>
        <taxon>Sordariomycetes</taxon>
        <taxon>Sordariomycetidae</taxon>
        <taxon>Sordariales</taxon>
        <taxon>Sordariaceae</taxon>
        <taxon>Sordaria</taxon>
    </lineage>
</organism>
<evidence type="ECO:0000256" key="6">
    <source>
        <dbReference type="ARBA" id="ARBA00022801"/>
    </source>
</evidence>
<reference evidence="11 12" key="1">
    <citation type="submission" date="2017-07" db="EMBL/GenBank/DDBJ databases">
        <title>Genome sequence of the Sordaria macrospora wild type strain R19027.</title>
        <authorList>
            <person name="Nowrousian M."/>
            <person name="Teichert I."/>
            <person name="Kueck U."/>
        </authorList>
    </citation>
    <scope>NUCLEOTIDE SEQUENCE [LARGE SCALE GENOMIC DNA]</scope>
    <source>
        <strain evidence="11 12">R19027</strain>
        <tissue evidence="11">Mycelium</tissue>
    </source>
</reference>
<dbReference type="Gene3D" id="3.10.450.30">
    <property type="entry name" value="Microbial ribonucleases"/>
    <property type="match status" value="1"/>
</dbReference>
<keyword evidence="8" id="KW-0456">Lyase</keyword>
<keyword evidence="7" id="KW-1015">Disulfide bond</keyword>
<comment type="caution">
    <text evidence="11">The sequence shown here is derived from an EMBL/GenBank/DDBJ whole genome shotgun (WGS) entry which is preliminary data.</text>
</comment>
<keyword evidence="4 10" id="KW-0732">Signal</keyword>
<dbReference type="PANTHER" id="PTHR42104:SF1">
    <property type="entry name" value="EXTRACELLULAR GUANYL-SPECIFIC RIBONUCLEASE RNTA (AFU_ORTHOLOGUE AFUA_4G03230)"/>
    <property type="match status" value="1"/>
</dbReference>
<protein>
    <recommendedName>
        <fullName evidence="2">ribonuclease T1</fullName>
        <ecNumber evidence="2">4.6.1.24</ecNumber>
    </recommendedName>
</protein>
<evidence type="ECO:0000256" key="4">
    <source>
        <dbReference type="ARBA" id="ARBA00022729"/>
    </source>
</evidence>
<keyword evidence="5" id="KW-0255">Endonuclease</keyword>
<dbReference type="SUPFAM" id="SSF53933">
    <property type="entry name" value="Microbial ribonucleases"/>
    <property type="match status" value="1"/>
</dbReference>
<evidence type="ECO:0000256" key="1">
    <source>
        <dbReference type="ARBA" id="ARBA00009006"/>
    </source>
</evidence>
<evidence type="ECO:0000256" key="5">
    <source>
        <dbReference type="ARBA" id="ARBA00022759"/>
    </source>
</evidence>
<keyword evidence="6" id="KW-0378">Hydrolase</keyword>
<dbReference type="Pfam" id="PF00545">
    <property type="entry name" value="Ribonuclease"/>
    <property type="match status" value="1"/>
</dbReference>
<dbReference type="PANTHER" id="PTHR42104">
    <property type="entry name" value="EXTRACELLULAR GUANYL-SPECIFIC RIBONUCLEASE RNTA (AFU_ORTHOLOGUE AFUA_4G03230)"/>
    <property type="match status" value="1"/>
</dbReference>
<dbReference type="EC" id="4.6.1.24" evidence="2"/>
<dbReference type="PIRSF" id="PIRSF037430">
    <property type="entry name" value="RNase_U2"/>
    <property type="match status" value="1"/>
</dbReference>
<accession>A0A8S9A2Z7</accession>
<evidence type="ECO:0000313" key="12">
    <source>
        <dbReference type="Proteomes" id="UP000433876"/>
    </source>
</evidence>
<comment type="similarity">
    <text evidence="1">Belongs to the ribonuclease N1/T1 family.</text>
</comment>
<evidence type="ECO:0000256" key="7">
    <source>
        <dbReference type="ARBA" id="ARBA00023157"/>
    </source>
</evidence>
<proteinExistence type="inferred from homology"/>
<name>A0A8S9A2Z7_SORMA</name>